<dbReference type="GO" id="GO:0005737">
    <property type="term" value="C:cytoplasm"/>
    <property type="evidence" value="ECO:0007669"/>
    <property type="project" value="UniProtKB-SubCell"/>
</dbReference>
<feature type="region of interest" description="LID" evidence="10">
    <location>
        <begin position="142"/>
        <end position="152"/>
    </location>
</feature>
<keyword evidence="6 10" id="KW-0547">Nucleotide-binding</keyword>
<reference evidence="11 12" key="1">
    <citation type="submission" date="2015-09" db="EMBL/GenBank/DDBJ databases">
        <title>Atta colombica WGS genome.</title>
        <authorList>
            <person name="Nygaard S."/>
            <person name="Hu H."/>
            <person name="Boomsma J."/>
            <person name="Zhang G."/>
        </authorList>
    </citation>
    <scope>NUCLEOTIDE SEQUENCE [LARGE SCALE GENOMIC DNA]</scope>
    <source>
        <strain evidence="11">Treedump-2</strain>
        <tissue evidence="11">Whole body</tissue>
    </source>
</reference>
<organism evidence="11 12">
    <name type="scientific">Atta colombica</name>
    <dbReference type="NCBI Taxonomy" id="520822"/>
    <lineage>
        <taxon>Eukaryota</taxon>
        <taxon>Metazoa</taxon>
        <taxon>Ecdysozoa</taxon>
        <taxon>Arthropoda</taxon>
        <taxon>Hexapoda</taxon>
        <taxon>Insecta</taxon>
        <taxon>Pterygota</taxon>
        <taxon>Neoptera</taxon>
        <taxon>Endopterygota</taxon>
        <taxon>Hymenoptera</taxon>
        <taxon>Apocrita</taxon>
        <taxon>Aculeata</taxon>
        <taxon>Formicoidea</taxon>
        <taxon>Formicidae</taxon>
        <taxon>Myrmicinae</taxon>
        <taxon>Atta</taxon>
    </lineage>
</organism>
<feature type="binding site" evidence="10">
    <location>
        <position position="47"/>
    </location>
    <ligand>
        <name>ATP</name>
        <dbReference type="ChEBI" id="CHEBI:30616"/>
    </ligand>
</feature>
<sequence>MMQARKNDEARPDTGRLHLRHHHAAWTRIRTRTNRLSKTTGWLCTPGVGKSLMAHLLEEETKLNWIDVSKVAIETGCVREYDEELQCSVLDEDALLKLMENWMRKGGQIVDYHSADLFPVSWFDIVFVLRTNNTILYDRLQERGYNKKKLQSNVEAEIFEIVVQEAKDSFEPEIVHELTNDTPDELIVNVDRICQWVEQWKIDNK</sequence>
<feature type="binding site" evidence="10">
    <location>
        <position position="49"/>
    </location>
    <ligand>
        <name>ATP</name>
        <dbReference type="ChEBI" id="CHEBI:30616"/>
    </ligand>
</feature>
<evidence type="ECO:0000256" key="10">
    <source>
        <dbReference type="HAMAP-Rule" id="MF_03173"/>
    </source>
</evidence>
<evidence type="ECO:0000256" key="4">
    <source>
        <dbReference type="ARBA" id="ARBA00022552"/>
    </source>
</evidence>
<evidence type="ECO:0000256" key="5">
    <source>
        <dbReference type="ARBA" id="ARBA00022679"/>
    </source>
</evidence>
<keyword evidence="2 10" id="KW-0963">Cytoplasm</keyword>
<accession>A0A195B954</accession>
<dbReference type="Gene3D" id="3.40.50.300">
    <property type="entry name" value="P-loop containing nucleotide triphosphate hydrolases"/>
    <property type="match status" value="1"/>
</dbReference>
<dbReference type="GO" id="GO:0006364">
    <property type="term" value="P:rRNA processing"/>
    <property type="evidence" value="ECO:0007669"/>
    <property type="project" value="UniProtKB-KW"/>
</dbReference>
<keyword evidence="8 10" id="KW-0067">ATP-binding</keyword>
<evidence type="ECO:0000313" key="12">
    <source>
        <dbReference type="Proteomes" id="UP000078540"/>
    </source>
</evidence>
<keyword evidence="7 10" id="KW-0418">Kinase</keyword>
<comment type="catalytic activity">
    <reaction evidence="1 10">
        <text>AMP + ATP = 2 ADP</text>
        <dbReference type="Rhea" id="RHEA:12973"/>
        <dbReference type="ChEBI" id="CHEBI:30616"/>
        <dbReference type="ChEBI" id="CHEBI:456215"/>
        <dbReference type="ChEBI" id="CHEBI:456216"/>
        <dbReference type="EC" id="2.7.4.3"/>
    </reaction>
</comment>
<dbReference type="FunFam" id="3.40.50.300:FF:000372">
    <property type="entry name" value="Adenylate kinase isoenzyme 6 homolog"/>
    <property type="match status" value="1"/>
</dbReference>
<evidence type="ECO:0000256" key="1">
    <source>
        <dbReference type="ARBA" id="ARBA00000582"/>
    </source>
</evidence>
<dbReference type="STRING" id="520822.A0A195B954"/>
<protein>
    <recommendedName>
        <fullName evidence="10">Adenylate kinase isoenzyme 6 homolog</fullName>
        <shortName evidence="10">AK6</shortName>
        <ecNumber evidence="10">2.7.4.3</ecNumber>
    </recommendedName>
    <alternativeName>
        <fullName evidence="10">Dual activity adenylate kinase/ATPase</fullName>
        <shortName evidence="10">AK/ATPase</shortName>
    </alternativeName>
</protein>
<evidence type="ECO:0000256" key="2">
    <source>
        <dbReference type="ARBA" id="ARBA00022490"/>
    </source>
</evidence>
<dbReference type="GO" id="GO:0005634">
    <property type="term" value="C:nucleus"/>
    <property type="evidence" value="ECO:0007669"/>
    <property type="project" value="UniProtKB-SubCell"/>
</dbReference>
<gene>
    <name evidence="11" type="ORF">ALC53_08407</name>
</gene>
<keyword evidence="12" id="KW-1185">Reference proteome</keyword>
<feature type="binding site" evidence="10">
    <location>
        <position position="50"/>
    </location>
    <ligand>
        <name>ATP</name>
        <dbReference type="ChEBI" id="CHEBI:30616"/>
    </ligand>
</feature>
<dbReference type="SUPFAM" id="SSF52540">
    <property type="entry name" value="P-loop containing nucleoside triphosphate hydrolases"/>
    <property type="match status" value="1"/>
</dbReference>
<feature type="binding site" evidence="10">
    <location>
        <position position="51"/>
    </location>
    <ligand>
        <name>ATP</name>
        <dbReference type="ChEBI" id="CHEBI:30616"/>
    </ligand>
</feature>
<dbReference type="InterPro" id="IPR027417">
    <property type="entry name" value="P-loop_NTPase"/>
</dbReference>
<evidence type="ECO:0000256" key="8">
    <source>
        <dbReference type="ARBA" id="ARBA00022840"/>
    </source>
</evidence>
<dbReference type="PANTHER" id="PTHR12595:SF0">
    <property type="entry name" value="ADENYLATE KINASE ISOENZYME 6"/>
    <property type="match status" value="1"/>
</dbReference>
<dbReference type="GO" id="GO:0016887">
    <property type="term" value="F:ATP hydrolysis activity"/>
    <property type="evidence" value="ECO:0007669"/>
    <property type="project" value="UniProtKB-UniRule"/>
</dbReference>
<dbReference type="GO" id="GO:0042274">
    <property type="term" value="P:ribosomal small subunit biogenesis"/>
    <property type="evidence" value="ECO:0007669"/>
    <property type="project" value="UniProtKB-UniRule"/>
</dbReference>
<keyword evidence="3 10" id="KW-0690">Ribosome biogenesis</keyword>
<comment type="catalytic activity">
    <reaction evidence="10">
        <text>ATP + H2O = ADP + phosphate + H(+)</text>
        <dbReference type="Rhea" id="RHEA:13065"/>
        <dbReference type="ChEBI" id="CHEBI:15377"/>
        <dbReference type="ChEBI" id="CHEBI:15378"/>
        <dbReference type="ChEBI" id="CHEBI:30616"/>
        <dbReference type="ChEBI" id="CHEBI:43474"/>
        <dbReference type="ChEBI" id="CHEBI:456216"/>
    </reaction>
</comment>
<feature type="region of interest" description="NMPbind" evidence="10">
    <location>
        <begin position="67"/>
        <end position="90"/>
    </location>
</feature>
<dbReference type="AlphaFoldDB" id="A0A195B954"/>
<evidence type="ECO:0000256" key="3">
    <source>
        <dbReference type="ARBA" id="ARBA00022517"/>
    </source>
</evidence>
<evidence type="ECO:0000313" key="11">
    <source>
        <dbReference type="EMBL" id="KYM81066.1"/>
    </source>
</evidence>
<dbReference type="GO" id="GO:0005524">
    <property type="term" value="F:ATP binding"/>
    <property type="evidence" value="ECO:0007669"/>
    <property type="project" value="UniProtKB-KW"/>
</dbReference>
<comment type="caution">
    <text evidence="10">Lacks conserved residue(s) required for the propagation of feature annotation.</text>
</comment>
<keyword evidence="4 10" id="KW-0698">rRNA processing</keyword>
<dbReference type="HAMAP" id="MF_00039">
    <property type="entry name" value="Adenylate_kinase_AK6"/>
    <property type="match status" value="1"/>
</dbReference>
<dbReference type="Pfam" id="PF13238">
    <property type="entry name" value="AAA_18"/>
    <property type="match status" value="1"/>
</dbReference>
<name>A0A195B954_9HYME</name>
<evidence type="ECO:0000256" key="9">
    <source>
        <dbReference type="ARBA" id="ARBA00023242"/>
    </source>
</evidence>
<proteinExistence type="inferred from homology"/>
<keyword evidence="9 10" id="KW-0539">Nucleus</keyword>
<evidence type="ECO:0000256" key="6">
    <source>
        <dbReference type="ARBA" id="ARBA00022741"/>
    </source>
</evidence>
<dbReference type="EMBL" id="KQ976542">
    <property type="protein sequence ID" value="KYM81066.1"/>
    <property type="molecule type" value="Genomic_DNA"/>
</dbReference>
<feature type="binding site" evidence="10">
    <location>
        <position position="143"/>
    </location>
    <ligand>
        <name>ATP</name>
        <dbReference type="ChEBI" id="CHEBI:30616"/>
    </ligand>
</feature>
<dbReference type="InterPro" id="IPR020618">
    <property type="entry name" value="Adenyl_kinase_AK6"/>
</dbReference>
<dbReference type="EC" id="2.7.4.3" evidence="10"/>
<comment type="function">
    <text evidence="10">Broad-specificity nucleoside monophosphate (NMP) kinase that catalyzes the reversible transfer of the terminal phosphate group between nucleoside triphosphates and monophosphates. Has also ATPase activity. Involved in the late cytoplasmic maturation steps of the 40S ribosomal particles, specifically 18S rRNA maturation. While NMP activity is not required for ribosome maturation, ATPase activity is. Associates transiently with small ribosomal subunit protein uS11. ATP hydrolysis breaks the interaction with uS11. May temporarily remove uS11 from the ribosome to enable a conformational change of the ribosomal RNA that is needed for the final maturation step of the small ribosomal subunit. Its NMP activity may have a role in nuclear energy homeostasis.</text>
</comment>
<dbReference type="PANTHER" id="PTHR12595">
    <property type="entry name" value="POS9-ACTIVATING FACTOR FAP7-RELATED"/>
    <property type="match status" value="1"/>
</dbReference>
<comment type="subunit">
    <text evidence="10">Monomer and homodimer. Interacts with small ribosomal subunit protein uS11. Not a structural component of 43S pre-ribosomes, but transiently interacts with them by binding to uS11.</text>
</comment>
<keyword evidence="5 10" id="KW-0808">Transferase</keyword>
<comment type="similarity">
    <text evidence="10">Belongs to the adenylate kinase family. AK6 subfamily.</text>
</comment>
<dbReference type="GO" id="GO:0004017">
    <property type="term" value="F:AMP kinase activity"/>
    <property type="evidence" value="ECO:0007669"/>
    <property type="project" value="UniProtKB-UniRule"/>
</dbReference>
<evidence type="ECO:0000256" key="7">
    <source>
        <dbReference type="ARBA" id="ARBA00022777"/>
    </source>
</evidence>
<dbReference type="Proteomes" id="UP000078540">
    <property type="component" value="Unassembled WGS sequence"/>
</dbReference>
<comment type="subcellular location">
    <subcellularLocation>
        <location evidence="10">Cytoplasm</location>
    </subcellularLocation>
    <subcellularLocation>
        <location evidence="10">Nucleus</location>
    </subcellularLocation>
</comment>